<reference evidence="2" key="1">
    <citation type="journal article" date="2019" name="Int. J. Syst. Evol. Microbiol.">
        <title>The Global Catalogue of Microorganisms (GCM) 10K type strain sequencing project: providing services to taxonomists for standard genome sequencing and annotation.</title>
        <authorList>
            <consortium name="The Broad Institute Genomics Platform"/>
            <consortium name="The Broad Institute Genome Sequencing Center for Infectious Disease"/>
            <person name="Wu L."/>
            <person name="Ma J."/>
        </authorList>
    </citation>
    <scope>NUCLEOTIDE SEQUENCE [LARGE SCALE GENOMIC DNA]</scope>
    <source>
        <strain evidence="2">JCM 17933</strain>
    </source>
</reference>
<comment type="caution">
    <text evidence="1">The sequence shown here is derived from an EMBL/GenBank/DDBJ whole genome shotgun (WGS) entry which is preliminary data.</text>
</comment>
<protein>
    <submittedName>
        <fullName evidence="1">Uncharacterized protein</fullName>
    </submittedName>
</protein>
<evidence type="ECO:0000313" key="1">
    <source>
        <dbReference type="EMBL" id="GAA4509084.1"/>
    </source>
</evidence>
<name>A0ABP8QTY5_9ACTN</name>
<sequence>MCPVRPRALVAASATTAVVVAAGVLWLTGGLRAADTPATVRPGQEVDQHLFRTRLVGAHVTTVPKTKFAAARRLLVINAWVVNPTRETTGTMAGADDDVFAHGIFLYWNTRNGPRPTLKDAQGIAGDTLFRSLQPRLPTYVAVQYELSATTVMPDHIRVALAAYRRTAAGVLDPRGYWGYQPRRYTTRVEHDPFTHRSGRVTQIIPVLVANVTLPVKR</sequence>
<gene>
    <name evidence="1" type="ORF">GCM10023191_069740</name>
</gene>
<dbReference type="EMBL" id="BAABHF010000043">
    <property type="protein sequence ID" value="GAA4509084.1"/>
    <property type="molecule type" value="Genomic_DNA"/>
</dbReference>
<dbReference type="Proteomes" id="UP001500503">
    <property type="component" value="Unassembled WGS sequence"/>
</dbReference>
<proteinExistence type="predicted"/>
<accession>A0ABP8QTY5</accession>
<keyword evidence="2" id="KW-1185">Reference proteome</keyword>
<organism evidence="1 2">
    <name type="scientific">Actinoallomurus oryzae</name>
    <dbReference type="NCBI Taxonomy" id="502180"/>
    <lineage>
        <taxon>Bacteria</taxon>
        <taxon>Bacillati</taxon>
        <taxon>Actinomycetota</taxon>
        <taxon>Actinomycetes</taxon>
        <taxon>Streptosporangiales</taxon>
        <taxon>Thermomonosporaceae</taxon>
        <taxon>Actinoallomurus</taxon>
    </lineage>
</organism>
<evidence type="ECO:0000313" key="2">
    <source>
        <dbReference type="Proteomes" id="UP001500503"/>
    </source>
</evidence>